<dbReference type="STRING" id="177199.A0A420YEY5"/>
<evidence type="ECO:0000256" key="1">
    <source>
        <dbReference type="SAM" id="MobiDB-lite"/>
    </source>
</evidence>
<feature type="compositionally biased region" description="Low complexity" evidence="1">
    <location>
        <begin position="85"/>
        <end position="98"/>
    </location>
</feature>
<dbReference type="AlphaFoldDB" id="A0A420YEY5"/>
<evidence type="ECO:0000313" key="3">
    <source>
        <dbReference type="Proteomes" id="UP000275385"/>
    </source>
</evidence>
<keyword evidence="3" id="KW-1185">Reference proteome</keyword>
<comment type="caution">
    <text evidence="2">The sequence shown here is derived from an EMBL/GenBank/DDBJ whole genome shotgun (WGS) entry which is preliminary data.</text>
</comment>
<feature type="region of interest" description="Disordered" evidence="1">
    <location>
        <begin position="26"/>
        <end position="46"/>
    </location>
</feature>
<proteinExistence type="predicted"/>
<gene>
    <name evidence="2" type="ORF">DL546_007882</name>
</gene>
<name>A0A420YEY5_9PEZI</name>
<protein>
    <submittedName>
        <fullName evidence="2">Uncharacterized protein</fullName>
    </submittedName>
</protein>
<dbReference type="EMBL" id="QVQW01000014">
    <property type="protein sequence ID" value="RKU46473.1"/>
    <property type="molecule type" value="Genomic_DNA"/>
</dbReference>
<organism evidence="2 3">
    <name type="scientific">Coniochaeta pulveracea</name>
    <dbReference type="NCBI Taxonomy" id="177199"/>
    <lineage>
        <taxon>Eukaryota</taxon>
        <taxon>Fungi</taxon>
        <taxon>Dikarya</taxon>
        <taxon>Ascomycota</taxon>
        <taxon>Pezizomycotina</taxon>
        <taxon>Sordariomycetes</taxon>
        <taxon>Sordariomycetidae</taxon>
        <taxon>Coniochaetales</taxon>
        <taxon>Coniochaetaceae</taxon>
        <taxon>Coniochaeta</taxon>
    </lineage>
</organism>
<evidence type="ECO:0000313" key="2">
    <source>
        <dbReference type="EMBL" id="RKU46473.1"/>
    </source>
</evidence>
<dbReference type="OrthoDB" id="410307at2759"/>
<reference evidence="2 3" key="1">
    <citation type="submission" date="2018-08" db="EMBL/GenBank/DDBJ databases">
        <title>Draft genome of the lignicolous fungus Coniochaeta pulveracea.</title>
        <authorList>
            <person name="Borstlap C.J."/>
            <person name="De Witt R.N."/>
            <person name="Botha A."/>
            <person name="Volschenk H."/>
        </authorList>
    </citation>
    <scope>NUCLEOTIDE SEQUENCE [LARGE SCALE GENOMIC DNA]</scope>
    <source>
        <strain evidence="2 3">CAB683</strain>
    </source>
</reference>
<sequence length="276" mass="30637">MSSEDEQLKARIAAMAGQINRVKNQQAGFVPPPPAHHYPPQRGGYNARYQRPAPYATRHRGRGGIAPVHRHKTLVLNSATPTNNSPDGDSGTDSSSSSWVQKNDRHLQLINKSVYNQDSQARIQAMEQTRRQKLASRDQQERAKLFGHLNRVAQTGEVTNARGSSSTPREIVINGVRYLVSKNGSKLVRAPDETSSLKSTPKVTEIAGVKFRRSKTGNLIRQGVVKAQRRQMGIKKVNEPCRMFSTTGTSLCLLLSPYFSDRSGCDRLVGMYLDLK</sequence>
<dbReference type="Proteomes" id="UP000275385">
    <property type="component" value="Unassembled WGS sequence"/>
</dbReference>
<feature type="region of interest" description="Disordered" evidence="1">
    <location>
        <begin position="77"/>
        <end position="101"/>
    </location>
</feature>
<accession>A0A420YEY5</accession>